<dbReference type="PROSITE" id="PS50828">
    <property type="entry name" value="SMR"/>
    <property type="match status" value="1"/>
</dbReference>
<feature type="domain" description="Smr" evidence="3">
    <location>
        <begin position="8"/>
        <end position="101"/>
    </location>
</feature>
<dbReference type="Gene3D" id="3.30.1370.110">
    <property type="match status" value="1"/>
</dbReference>
<dbReference type="eggNOG" id="ENOG502T2TT">
    <property type="taxonomic scope" value="Eukaryota"/>
</dbReference>
<proteinExistence type="predicted"/>
<evidence type="ECO:0000256" key="1">
    <source>
        <dbReference type="SAM" id="Coils"/>
    </source>
</evidence>
<dbReference type="SMART" id="SM00463">
    <property type="entry name" value="SMR"/>
    <property type="match status" value="1"/>
</dbReference>
<dbReference type="GeneID" id="7442066"/>
<feature type="compositionally biased region" description="Basic and acidic residues" evidence="2">
    <location>
        <begin position="187"/>
        <end position="208"/>
    </location>
</feature>
<dbReference type="EMBL" id="CM000641">
    <property type="protein sequence ID" value="EED93161.1"/>
    <property type="molecule type" value="Genomic_DNA"/>
</dbReference>
<dbReference type="KEGG" id="tps:THAPSDRAFT_4143"/>
<dbReference type="Proteomes" id="UP000001449">
    <property type="component" value="Chromosome 4"/>
</dbReference>
<evidence type="ECO:0000313" key="4">
    <source>
        <dbReference type="EMBL" id="EED93161.1"/>
    </source>
</evidence>
<evidence type="ECO:0000313" key="5">
    <source>
        <dbReference type="Proteomes" id="UP000001449"/>
    </source>
</evidence>
<evidence type="ECO:0000259" key="3">
    <source>
        <dbReference type="PROSITE" id="PS50828"/>
    </source>
</evidence>
<feature type="region of interest" description="Disordered" evidence="2">
    <location>
        <begin position="184"/>
        <end position="217"/>
    </location>
</feature>
<sequence>MNPNGLLLDLHGRRMEEAISDVTVFFDRIRRTYYSSVRPSSSSVTSEGRGGIPLYVTVITGSGSHSTHGPVLRSAVERLLRKRGMTFTLERGGGAFKVDALSGWDLYDAEAETDTKVLTLEETQFRQLVTARRNIAGSNSGSSLSRHHDASSMEGVTSSLAGPLPSQVSADDAELREAILLSISETQKQRNEHKRSERQYNKEYHKAVSESQAEQAAYGHARLNEDITFRRALSVSSAGEDSTDLNSHLLKQVTERSIRDEAERRESEEQRYEDELKLALEQSAAIEQKQNEDDEEQYDVLGEIIKLSAKEAEIQSLSEEDAINQALEMSKTASGNSHQDVLLREVMRLSLAEQHAEKMDEEEALRKAIEESMYKTPR</sequence>
<name>B8C118_THAPS</name>
<gene>
    <name evidence="4" type="ORF">THAPSDRAFT_4143</name>
</gene>
<evidence type="ECO:0000256" key="2">
    <source>
        <dbReference type="SAM" id="MobiDB-lite"/>
    </source>
</evidence>
<organism evidence="4 5">
    <name type="scientific">Thalassiosira pseudonana</name>
    <name type="common">Marine diatom</name>
    <name type="synonym">Cyclotella nana</name>
    <dbReference type="NCBI Taxonomy" id="35128"/>
    <lineage>
        <taxon>Eukaryota</taxon>
        <taxon>Sar</taxon>
        <taxon>Stramenopiles</taxon>
        <taxon>Ochrophyta</taxon>
        <taxon>Bacillariophyta</taxon>
        <taxon>Coscinodiscophyceae</taxon>
        <taxon>Thalassiosirophycidae</taxon>
        <taxon>Thalassiosirales</taxon>
        <taxon>Thalassiosiraceae</taxon>
        <taxon>Thalassiosira</taxon>
    </lineage>
</organism>
<dbReference type="InterPro" id="IPR036063">
    <property type="entry name" value="Smr_dom_sf"/>
</dbReference>
<feature type="coiled-coil region" evidence="1">
    <location>
        <begin position="262"/>
        <end position="289"/>
    </location>
</feature>
<protein>
    <recommendedName>
        <fullName evidence="3">Smr domain-containing protein</fullName>
    </recommendedName>
</protein>
<dbReference type="PaxDb" id="35128-Thaps4143"/>
<reference evidence="4 5" key="2">
    <citation type="journal article" date="2008" name="Nature">
        <title>The Phaeodactylum genome reveals the evolutionary history of diatom genomes.</title>
        <authorList>
            <person name="Bowler C."/>
            <person name="Allen A.E."/>
            <person name="Badger J.H."/>
            <person name="Grimwood J."/>
            <person name="Jabbari K."/>
            <person name="Kuo A."/>
            <person name="Maheswari U."/>
            <person name="Martens C."/>
            <person name="Maumus F."/>
            <person name="Otillar R.P."/>
            <person name="Rayko E."/>
            <person name="Salamov A."/>
            <person name="Vandepoele K."/>
            <person name="Beszteri B."/>
            <person name="Gruber A."/>
            <person name="Heijde M."/>
            <person name="Katinka M."/>
            <person name="Mock T."/>
            <person name="Valentin K."/>
            <person name="Verret F."/>
            <person name="Berges J.A."/>
            <person name="Brownlee C."/>
            <person name="Cadoret J.P."/>
            <person name="Chiovitti A."/>
            <person name="Choi C.J."/>
            <person name="Coesel S."/>
            <person name="De Martino A."/>
            <person name="Detter J.C."/>
            <person name="Durkin C."/>
            <person name="Falciatore A."/>
            <person name="Fournet J."/>
            <person name="Haruta M."/>
            <person name="Huysman M.J."/>
            <person name="Jenkins B.D."/>
            <person name="Jiroutova K."/>
            <person name="Jorgensen R.E."/>
            <person name="Joubert Y."/>
            <person name="Kaplan A."/>
            <person name="Kroger N."/>
            <person name="Kroth P.G."/>
            <person name="La Roche J."/>
            <person name="Lindquist E."/>
            <person name="Lommer M."/>
            <person name="Martin-Jezequel V."/>
            <person name="Lopez P.J."/>
            <person name="Lucas S."/>
            <person name="Mangogna M."/>
            <person name="McGinnis K."/>
            <person name="Medlin L.K."/>
            <person name="Montsant A."/>
            <person name="Oudot-Le Secq M.P."/>
            <person name="Napoli C."/>
            <person name="Obornik M."/>
            <person name="Parker M.S."/>
            <person name="Petit J.L."/>
            <person name="Porcel B.M."/>
            <person name="Poulsen N."/>
            <person name="Robison M."/>
            <person name="Rychlewski L."/>
            <person name="Rynearson T.A."/>
            <person name="Schmutz J."/>
            <person name="Shapiro H."/>
            <person name="Siaut M."/>
            <person name="Stanley M."/>
            <person name="Sussman M.R."/>
            <person name="Taylor A.R."/>
            <person name="Vardi A."/>
            <person name="von Dassow P."/>
            <person name="Vyverman W."/>
            <person name="Willis A."/>
            <person name="Wyrwicz L.S."/>
            <person name="Rokhsar D.S."/>
            <person name="Weissenbach J."/>
            <person name="Armbrust E.V."/>
            <person name="Green B.R."/>
            <person name="Van de Peer Y."/>
            <person name="Grigoriev I.V."/>
        </authorList>
    </citation>
    <scope>NUCLEOTIDE SEQUENCE [LARGE SCALE GENOMIC DNA]</scope>
    <source>
        <strain evidence="4 5">CCMP1335</strain>
    </source>
</reference>
<dbReference type="AlphaFoldDB" id="B8C118"/>
<keyword evidence="1" id="KW-0175">Coiled coil</keyword>
<dbReference type="InParanoid" id="B8C118"/>
<dbReference type="SUPFAM" id="SSF160443">
    <property type="entry name" value="SMR domain-like"/>
    <property type="match status" value="1"/>
</dbReference>
<dbReference type="HOGENOM" id="CLU_732598_0_0_1"/>
<accession>B8C118</accession>
<feature type="region of interest" description="Disordered" evidence="2">
    <location>
        <begin position="136"/>
        <end position="168"/>
    </location>
</feature>
<dbReference type="OMA" id="VAFLEIH"/>
<dbReference type="InterPro" id="IPR002625">
    <property type="entry name" value="Smr_dom"/>
</dbReference>
<reference evidence="4 5" key="1">
    <citation type="journal article" date="2004" name="Science">
        <title>The genome of the diatom Thalassiosira pseudonana: ecology, evolution, and metabolism.</title>
        <authorList>
            <person name="Armbrust E.V."/>
            <person name="Berges J.A."/>
            <person name="Bowler C."/>
            <person name="Green B.R."/>
            <person name="Martinez D."/>
            <person name="Putnam N.H."/>
            <person name="Zhou S."/>
            <person name="Allen A.E."/>
            <person name="Apt K.E."/>
            <person name="Bechner M."/>
            <person name="Brzezinski M.A."/>
            <person name="Chaal B.K."/>
            <person name="Chiovitti A."/>
            <person name="Davis A.K."/>
            <person name="Demarest M.S."/>
            <person name="Detter J.C."/>
            <person name="Glavina T."/>
            <person name="Goodstein D."/>
            <person name="Hadi M.Z."/>
            <person name="Hellsten U."/>
            <person name="Hildebrand M."/>
            <person name="Jenkins B.D."/>
            <person name="Jurka J."/>
            <person name="Kapitonov V.V."/>
            <person name="Kroger N."/>
            <person name="Lau W.W."/>
            <person name="Lane T.W."/>
            <person name="Larimer F.W."/>
            <person name="Lippmeier J.C."/>
            <person name="Lucas S."/>
            <person name="Medina M."/>
            <person name="Montsant A."/>
            <person name="Obornik M."/>
            <person name="Parker M.S."/>
            <person name="Palenik B."/>
            <person name="Pazour G.J."/>
            <person name="Richardson P.M."/>
            <person name="Rynearson T.A."/>
            <person name="Saito M.A."/>
            <person name="Schwartz D.C."/>
            <person name="Thamatrakoln K."/>
            <person name="Valentin K."/>
            <person name="Vardi A."/>
            <person name="Wilkerson F.P."/>
            <person name="Rokhsar D.S."/>
        </authorList>
    </citation>
    <scope>NUCLEOTIDE SEQUENCE [LARGE SCALE GENOMIC DNA]</scope>
    <source>
        <strain evidence="4 5">CCMP1335</strain>
    </source>
</reference>
<keyword evidence="5" id="KW-1185">Reference proteome</keyword>
<dbReference type="RefSeq" id="XP_002289624.1">
    <property type="nucleotide sequence ID" value="XM_002289588.1"/>
</dbReference>